<dbReference type="EMBL" id="JAPDRN010000219">
    <property type="protein sequence ID" value="KAJ9611866.1"/>
    <property type="molecule type" value="Genomic_DNA"/>
</dbReference>
<sequence length="65" mass="7313">MAPTTSESTTNGQFQRGDLPISFCEKGFSDDRGDRHESYSACGLDDFWLYERANWEMLKPSGDAS</sequence>
<dbReference type="AlphaFoldDB" id="A0AA38XEY1"/>
<comment type="caution">
    <text evidence="1">The sequence shown here is derived from an EMBL/GenBank/DDBJ whole genome shotgun (WGS) entry which is preliminary data.</text>
</comment>
<proteinExistence type="predicted"/>
<accession>A0AA38XEY1</accession>
<dbReference type="Proteomes" id="UP001172681">
    <property type="component" value="Unassembled WGS sequence"/>
</dbReference>
<protein>
    <submittedName>
        <fullName evidence="1">Uncharacterized protein</fullName>
    </submittedName>
</protein>
<reference evidence="1" key="1">
    <citation type="submission" date="2022-10" db="EMBL/GenBank/DDBJ databases">
        <title>Culturing micro-colonial fungi from biological soil crusts in the Mojave desert and describing Neophaeococcomyces mojavensis, and introducing the new genera and species Taxawa tesnikishii.</title>
        <authorList>
            <person name="Kurbessoian T."/>
            <person name="Stajich J.E."/>
        </authorList>
    </citation>
    <scope>NUCLEOTIDE SEQUENCE</scope>
    <source>
        <strain evidence="1">TK_35</strain>
    </source>
</reference>
<keyword evidence="2" id="KW-1185">Reference proteome</keyword>
<organism evidence="1 2">
    <name type="scientific">Knufia peltigerae</name>
    <dbReference type="NCBI Taxonomy" id="1002370"/>
    <lineage>
        <taxon>Eukaryota</taxon>
        <taxon>Fungi</taxon>
        <taxon>Dikarya</taxon>
        <taxon>Ascomycota</taxon>
        <taxon>Pezizomycotina</taxon>
        <taxon>Eurotiomycetes</taxon>
        <taxon>Chaetothyriomycetidae</taxon>
        <taxon>Chaetothyriales</taxon>
        <taxon>Trichomeriaceae</taxon>
        <taxon>Knufia</taxon>
    </lineage>
</organism>
<evidence type="ECO:0000313" key="1">
    <source>
        <dbReference type="EMBL" id="KAJ9611866.1"/>
    </source>
</evidence>
<gene>
    <name evidence="1" type="ORF">H2204_015125</name>
</gene>
<name>A0AA38XEY1_9EURO</name>
<evidence type="ECO:0000313" key="2">
    <source>
        <dbReference type="Proteomes" id="UP001172681"/>
    </source>
</evidence>